<protein>
    <recommendedName>
        <fullName evidence="5">Transmembrane protein</fullName>
    </recommendedName>
</protein>
<dbReference type="AlphaFoldDB" id="A0A1U7CQF1"/>
<keyword evidence="4" id="KW-1185">Reference proteome</keyword>
<reference evidence="4" key="1">
    <citation type="submission" date="2016-12" db="EMBL/GenBank/DDBJ databases">
        <title>Comparative genomics of four Isosphaeraceae planctomycetes: a common pool of plasmids and glycoside hydrolase genes.</title>
        <authorList>
            <person name="Ivanova A."/>
        </authorList>
    </citation>
    <scope>NUCLEOTIDE SEQUENCE [LARGE SCALE GENOMIC DNA]</scope>
    <source>
        <strain evidence="4">PX4</strain>
    </source>
</reference>
<feature type="transmembrane region" description="Helical" evidence="2">
    <location>
        <begin position="53"/>
        <end position="73"/>
    </location>
</feature>
<keyword evidence="2" id="KW-0812">Transmembrane</keyword>
<dbReference type="RefSeq" id="WP_145952113.1">
    <property type="nucleotide sequence ID" value="NZ_CP019082.1"/>
</dbReference>
<name>A0A1U7CQF1_9BACT</name>
<feature type="transmembrane region" description="Helical" evidence="2">
    <location>
        <begin position="21"/>
        <end position="41"/>
    </location>
</feature>
<dbReference type="EMBL" id="CP019082">
    <property type="protein sequence ID" value="APW61151.1"/>
    <property type="molecule type" value="Genomic_DNA"/>
</dbReference>
<keyword evidence="2" id="KW-1133">Transmembrane helix</keyword>
<keyword evidence="2" id="KW-0472">Membrane</keyword>
<gene>
    <name evidence="3" type="ORF">BSF38_02655</name>
</gene>
<evidence type="ECO:0000256" key="1">
    <source>
        <dbReference type="SAM" id="MobiDB-lite"/>
    </source>
</evidence>
<feature type="region of interest" description="Disordered" evidence="1">
    <location>
        <begin position="131"/>
        <end position="153"/>
    </location>
</feature>
<organism evidence="3 4">
    <name type="scientific">Paludisphaera borealis</name>
    <dbReference type="NCBI Taxonomy" id="1387353"/>
    <lineage>
        <taxon>Bacteria</taxon>
        <taxon>Pseudomonadati</taxon>
        <taxon>Planctomycetota</taxon>
        <taxon>Planctomycetia</taxon>
        <taxon>Isosphaerales</taxon>
        <taxon>Isosphaeraceae</taxon>
        <taxon>Paludisphaera</taxon>
    </lineage>
</organism>
<dbReference type="Proteomes" id="UP000186309">
    <property type="component" value="Chromosome"/>
</dbReference>
<evidence type="ECO:0000313" key="3">
    <source>
        <dbReference type="EMBL" id="APW61151.1"/>
    </source>
</evidence>
<dbReference type="KEGG" id="pbor:BSF38_02655"/>
<accession>A0A1U7CQF1</accession>
<evidence type="ECO:0008006" key="5">
    <source>
        <dbReference type="Google" id="ProtNLM"/>
    </source>
</evidence>
<evidence type="ECO:0000256" key="2">
    <source>
        <dbReference type="SAM" id="Phobius"/>
    </source>
</evidence>
<evidence type="ECO:0000313" key="4">
    <source>
        <dbReference type="Proteomes" id="UP000186309"/>
    </source>
</evidence>
<feature type="transmembrane region" description="Helical" evidence="2">
    <location>
        <begin position="105"/>
        <end position="124"/>
    </location>
</feature>
<proteinExistence type="predicted"/>
<sequence length="153" mass="16269">MGDQVKKPQANAKAWTPPSEFKIWFGALAMVGVNVVFFSIWDHCAGKDLGSLVSGRVAAALGFLLGWGVVHAVSRRHEDIWWFTGLGGLLGEGVGQRSLLTNFTLSLAGALVVCSLCAVTGRSLRRALDYQSPKASPPQSGHLLYDADVDGAT</sequence>